<accession>A0A9K3LSA2</accession>
<organism evidence="3 4">
    <name type="scientific">Nitzschia inconspicua</name>
    <dbReference type="NCBI Taxonomy" id="303405"/>
    <lineage>
        <taxon>Eukaryota</taxon>
        <taxon>Sar</taxon>
        <taxon>Stramenopiles</taxon>
        <taxon>Ochrophyta</taxon>
        <taxon>Bacillariophyta</taxon>
        <taxon>Bacillariophyceae</taxon>
        <taxon>Bacillariophycidae</taxon>
        <taxon>Bacillariales</taxon>
        <taxon>Bacillariaceae</taxon>
        <taxon>Nitzschia</taxon>
    </lineage>
</organism>
<feature type="transmembrane region" description="Helical" evidence="2">
    <location>
        <begin position="282"/>
        <end position="313"/>
    </location>
</feature>
<name>A0A9K3LSA2_9STRA</name>
<feature type="compositionally biased region" description="Low complexity" evidence="1">
    <location>
        <begin position="190"/>
        <end position="216"/>
    </location>
</feature>
<proteinExistence type="predicted"/>
<keyword evidence="2" id="KW-0812">Transmembrane</keyword>
<keyword evidence="2" id="KW-0472">Membrane</keyword>
<evidence type="ECO:0000313" key="4">
    <source>
        <dbReference type="Proteomes" id="UP000693970"/>
    </source>
</evidence>
<protein>
    <submittedName>
        <fullName evidence="3">Uncharacterized protein</fullName>
    </submittedName>
</protein>
<comment type="caution">
    <text evidence="3">The sequence shown here is derived from an EMBL/GenBank/DDBJ whole genome shotgun (WGS) entry which is preliminary data.</text>
</comment>
<keyword evidence="4" id="KW-1185">Reference proteome</keyword>
<reference evidence="3" key="2">
    <citation type="submission" date="2021-04" db="EMBL/GenBank/DDBJ databases">
        <authorList>
            <person name="Podell S."/>
        </authorList>
    </citation>
    <scope>NUCLEOTIDE SEQUENCE</scope>
    <source>
        <strain evidence="3">Hildebrandi</strain>
    </source>
</reference>
<dbReference type="OrthoDB" id="192262at2759"/>
<feature type="region of interest" description="Disordered" evidence="1">
    <location>
        <begin position="185"/>
        <end position="216"/>
    </location>
</feature>
<feature type="compositionally biased region" description="Low complexity" evidence="1">
    <location>
        <begin position="1"/>
        <end position="27"/>
    </location>
</feature>
<feature type="compositionally biased region" description="Low complexity" evidence="1">
    <location>
        <begin position="506"/>
        <end position="526"/>
    </location>
</feature>
<feature type="compositionally biased region" description="Low complexity" evidence="1">
    <location>
        <begin position="136"/>
        <end position="154"/>
    </location>
</feature>
<dbReference type="PANTHER" id="PTHR16148">
    <property type="entry name" value="NF-KAPPA-B-REPRESSING FACTOR-RELATED"/>
    <property type="match status" value="1"/>
</dbReference>
<gene>
    <name evidence="3" type="ORF">IV203_029684</name>
</gene>
<evidence type="ECO:0000313" key="3">
    <source>
        <dbReference type="EMBL" id="KAG7367014.1"/>
    </source>
</evidence>
<dbReference type="AlphaFoldDB" id="A0A9K3LSA2"/>
<sequence length="557" mass="61106">MSSGQLQSSSRSTTASVVTVTTKTSSSNIINNDNKPSHRRDGCLEITVLHLVDLPYQDQVPLGVQFSIITTALGTNGKKTTSKVWSGPPTQRLRHRTSFRFAPGVLEVVEPLKSLYHAKLKVEVIYDDKNNKNNCGSGSNVASNNNNNNNNHSSQLQPISYLQGEFPLRQLCIGRPKDLTLKLRPTKAATSNSNSSTNIDSNTNTTEDNDENSNSTTTAIVSDMDMETTPTIRLSLNLLGPMRPTVQTALYYFQLYLTLVDQAQDQLFDPLYQQAIRPILPLLPVGLGLGALPVVTTTVVVSPLVIGLSLLFFPITLPLVVLFVLVVSGGLGIVSLLLLSTRQGRAMIDTNIVQHDLVQGHVVTSPVTQSIIYDTGDDDAIPNPVSVLRWYIIPEGVWYRLLFSLTIDLVGSMSYLLPVVGESFDGPWGPIQSMLIMALYNQTTPSLKYVSLAEEWLPFTDVLPSATIGWATENMPWLVEEWKEFFEKGGERGVFNGLLRIGSGGDQNKNNNNKSSRSESCSSGASTKDNKSQPTPEQKQAILRDMQSYSERLSVNS</sequence>
<feature type="region of interest" description="Disordered" evidence="1">
    <location>
        <begin position="136"/>
        <end position="155"/>
    </location>
</feature>
<dbReference type="PANTHER" id="PTHR16148:SF14">
    <property type="entry name" value="MYND-TYPE DOMAIN-CONTAINING PROTEIN"/>
    <property type="match status" value="1"/>
</dbReference>
<evidence type="ECO:0000256" key="2">
    <source>
        <dbReference type="SAM" id="Phobius"/>
    </source>
</evidence>
<feature type="region of interest" description="Disordered" evidence="1">
    <location>
        <begin position="505"/>
        <end position="543"/>
    </location>
</feature>
<feature type="transmembrane region" description="Helical" evidence="2">
    <location>
        <begin position="319"/>
        <end position="339"/>
    </location>
</feature>
<keyword evidence="2" id="KW-1133">Transmembrane helix</keyword>
<dbReference type="EMBL" id="JAGRRH010000007">
    <property type="protein sequence ID" value="KAG7367014.1"/>
    <property type="molecule type" value="Genomic_DNA"/>
</dbReference>
<evidence type="ECO:0000256" key="1">
    <source>
        <dbReference type="SAM" id="MobiDB-lite"/>
    </source>
</evidence>
<dbReference type="Proteomes" id="UP000693970">
    <property type="component" value="Unassembled WGS sequence"/>
</dbReference>
<feature type="region of interest" description="Disordered" evidence="1">
    <location>
        <begin position="1"/>
        <end position="37"/>
    </location>
</feature>
<reference evidence="3" key="1">
    <citation type="journal article" date="2021" name="Sci. Rep.">
        <title>Diploid genomic architecture of Nitzschia inconspicua, an elite biomass production diatom.</title>
        <authorList>
            <person name="Oliver A."/>
            <person name="Podell S."/>
            <person name="Pinowska A."/>
            <person name="Traller J.C."/>
            <person name="Smith S.R."/>
            <person name="McClure R."/>
            <person name="Beliaev A."/>
            <person name="Bohutskyi P."/>
            <person name="Hill E.A."/>
            <person name="Rabines A."/>
            <person name="Zheng H."/>
            <person name="Allen L.Z."/>
            <person name="Kuo A."/>
            <person name="Grigoriev I.V."/>
            <person name="Allen A.E."/>
            <person name="Hazlebeck D."/>
            <person name="Allen E.E."/>
        </authorList>
    </citation>
    <scope>NUCLEOTIDE SEQUENCE</scope>
    <source>
        <strain evidence="3">Hildebrandi</strain>
    </source>
</reference>